<protein>
    <recommendedName>
        <fullName evidence="4">Secreted protein</fullName>
    </recommendedName>
</protein>
<evidence type="ECO:0000313" key="2">
    <source>
        <dbReference type="EMBL" id="SFT02800.1"/>
    </source>
</evidence>
<organism evidence="2 3">
    <name type="scientific">Streptomyces harbinensis</name>
    <dbReference type="NCBI Taxonomy" id="1176198"/>
    <lineage>
        <taxon>Bacteria</taxon>
        <taxon>Bacillati</taxon>
        <taxon>Actinomycetota</taxon>
        <taxon>Actinomycetes</taxon>
        <taxon>Kitasatosporales</taxon>
        <taxon>Streptomycetaceae</taxon>
        <taxon>Streptomyces</taxon>
    </lineage>
</organism>
<evidence type="ECO:0000256" key="1">
    <source>
        <dbReference type="SAM" id="MobiDB-lite"/>
    </source>
</evidence>
<evidence type="ECO:0000313" key="3">
    <source>
        <dbReference type="Proteomes" id="UP000198873"/>
    </source>
</evidence>
<feature type="compositionally biased region" description="Low complexity" evidence="1">
    <location>
        <begin position="190"/>
        <end position="199"/>
    </location>
</feature>
<sequence>MEIAVAVMVLTFLVFVALVVRTARSVKRRAERAGRELRHKVNRTVSEATLAARAVQPGVLGEVARTRKELRGALEGTRGVLRTGAADDPGLRESLALLDQLYGHARQLDGELGALVAGEPDRRVVAARLPALRERAERIVRSAGSLRSAALERAHRHDVDALDALHAQIEVEASALRHWAPAEERPGAVPGAVAEPEPGIEGGGKRPGAGERG</sequence>
<reference evidence="3" key="1">
    <citation type="submission" date="2016-10" db="EMBL/GenBank/DDBJ databases">
        <authorList>
            <person name="Varghese N."/>
            <person name="Submissions S."/>
        </authorList>
    </citation>
    <scope>NUCLEOTIDE SEQUENCE [LARGE SCALE GENOMIC DNA]</scope>
    <source>
        <strain evidence="3">CGMCC 4.7047</strain>
    </source>
</reference>
<keyword evidence="3" id="KW-1185">Reference proteome</keyword>
<proteinExistence type="predicted"/>
<dbReference type="AlphaFoldDB" id="A0A1I6UMX4"/>
<accession>A0A1I6UMX4</accession>
<gene>
    <name evidence="2" type="ORF">SAMN05444716_10628</name>
</gene>
<name>A0A1I6UMX4_9ACTN</name>
<dbReference type="STRING" id="1176198.SAMN05444716_10628"/>
<feature type="region of interest" description="Disordered" evidence="1">
    <location>
        <begin position="183"/>
        <end position="213"/>
    </location>
</feature>
<dbReference type="Proteomes" id="UP000198873">
    <property type="component" value="Unassembled WGS sequence"/>
</dbReference>
<dbReference type="RefSeq" id="WP_019432890.1">
    <property type="nucleotide sequence ID" value="NZ_FPAB01000006.1"/>
</dbReference>
<evidence type="ECO:0008006" key="4">
    <source>
        <dbReference type="Google" id="ProtNLM"/>
    </source>
</evidence>
<dbReference type="EMBL" id="FPAB01000006">
    <property type="protein sequence ID" value="SFT02800.1"/>
    <property type="molecule type" value="Genomic_DNA"/>
</dbReference>